<dbReference type="AlphaFoldDB" id="A0AAV9BX09"/>
<dbReference type="Proteomes" id="UP001179952">
    <property type="component" value="Unassembled WGS sequence"/>
</dbReference>
<evidence type="ECO:0000313" key="4">
    <source>
        <dbReference type="Proteomes" id="UP001179952"/>
    </source>
</evidence>
<evidence type="ECO:0000256" key="2">
    <source>
        <dbReference type="SAM" id="Phobius"/>
    </source>
</evidence>
<keyword evidence="2" id="KW-0472">Membrane</keyword>
<feature type="region of interest" description="Disordered" evidence="1">
    <location>
        <begin position="1"/>
        <end position="24"/>
    </location>
</feature>
<feature type="transmembrane region" description="Helical" evidence="2">
    <location>
        <begin position="37"/>
        <end position="57"/>
    </location>
</feature>
<keyword evidence="4" id="KW-1185">Reference proteome</keyword>
<reference evidence="3" key="2">
    <citation type="submission" date="2023-06" db="EMBL/GenBank/DDBJ databases">
        <authorList>
            <person name="Ma L."/>
            <person name="Liu K.-W."/>
            <person name="Li Z."/>
            <person name="Hsiao Y.-Y."/>
            <person name="Qi Y."/>
            <person name="Fu T."/>
            <person name="Tang G."/>
            <person name="Zhang D."/>
            <person name="Sun W.-H."/>
            <person name="Liu D.-K."/>
            <person name="Li Y."/>
            <person name="Chen G.-Z."/>
            <person name="Liu X.-D."/>
            <person name="Liao X.-Y."/>
            <person name="Jiang Y.-T."/>
            <person name="Yu X."/>
            <person name="Hao Y."/>
            <person name="Huang J."/>
            <person name="Zhao X.-W."/>
            <person name="Ke S."/>
            <person name="Chen Y.-Y."/>
            <person name="Wu W.-L."/>
            <person name="Hsu J.-L."/>
            <person name="Lin Y.-F."/>
            <person name="Huang M.-D."/>
            <person name="Li C.-Y."/>
            <person name="Huang L."/>
            <person name="Wang Z.-W."/>
            <person name="Zhao X."/>
            <person name="Zhong W.-Y."/>
            <person name="Peng D.-H."/>
            <person name="Ahmad S."/>
            <person name="Lan S."/>
            <person name="Zhang J.-S."/>
            <person name="Tsai W.-C."/>
            <person name="Van De Peer Y."/>
            <person name="Liu Z.-J."/>
        </authorList>
    </citation>
    <scope>NUCLEOTIDE SEQUENCE</scope>
    <source>
        <strain evidence="3">SCP</strain>
        <tissue evidence="3">Leaves</tissue>
    </source>
</reference>
<gene>
    <name evidence="3" type="ORF">QJS04_geneDACA011631</name>
</gene>
<comment type="caution">
    <text evidence="3">The sequence shown here is derived from an EMBL/GenBank/DDBJ whole genome shotgun (WGS) entry which is preliminary data.</text>
</comment>
<evidence type="ECO:0000313" key="3">
    <source>
        <dbReference type="EMBL" id="KAK1281458.1"/>
    </source>
</evidence>
<reference evidence="3" key="1">
    <citation type="journal article" date="2023" name="Nat. Commun.">
        <title>Diploid and tetraploid genomes of Acorus and the evolution of monocots.</title>
        <authorList>
            <person name="Ma L."/>
            <person name="Liu K.W."/>
            <person name="Li Z."/>
            <person name="Hsiao Y.Y."/>
            <person name="Qi Y."/>
            <person name="Fu T."/>
            <person name="Tang G.D."/>
            <person name="Zhang D."/>
            <person name="Sun W.H."/>
            <person name="Liu D.K."/>
            <person name="Li Y."/>
            <person name="Chen G.Z."/>
            <person name="Liu X.D."/>
            <person name="Liao X.Y."/>
            <person name="Jiang Y.T."/>
            <person name="Yu X."/>
            <person name="Hao Y."/>
            <person name="Huang J."/>
            <person name="Zhao X.W."/>
            <person name="Ke S."/>
            <person name="Chen Y.Y."/>
            <person name="Wu W.L."/>
            <person name="Hsu J.L."/>
            <person name="Lin Y.F."/>
            <person name="Huang M.D."/>
            <person name="Li C.Y."/>
            <person name="Huang L."/>
            <person name="Wang Z.W."/>
            <person name="Zhao X."/>
            <person name="Zhong W.Y."/>
            <person name="Peng D.H."/>
            <person name="Ahmad S."/>
            <person name="Lan S."/>
            <person name="Zhang J.S."/>
            <person name="Tsai W.C."/>
            <person name="Van de Peer Y."/>
            <person name="Liu Z.J."/>
        </authorList>
    </citation>
    <scope>NUCLEOTIDE SEQUENCE</scope>
    <source>
        <strain evidence="3">SCP</strain>
    </source>
</reference>
<protein>
    <submittedName>
        <fullName evidence="3">Uncharacterized protein</fullName>
    </submittedName>
</protein>
<evidence type="ECO:0000256" key="1">
    <source>
        <dbReference type="SAM" id="MobiDB-lite"/>
    </source>
</evidence>
<keyword evidence="2" id="KW-1133">Transmembrane helix</keyword>
<organism evidence="3 4">
    <name type="scientific">Acorus gramineus</name>
    <name type="common">Dwarf sweet flag</name>
    <dbReference type="NCBI Taxonomy" id="55184"/>
    <lineage>
        <taxon>Eukaryota</taxon>
        <taxon>Viridiplantae</taxon>
        <taxon>Streptophyta</taxon>
        <taxon>Embryophyta</taxon>
        <taxon>Tracheophyta</taxon>
        <taxon>Spermatophyta</taxon>
        <taxon>Magnoliopsida</taxon>
        <taxon>Liliopsida</taxon>
        <taxon>Acoraceae</taxon>
        <taxon>Acorus</taxon>
    </lineage>
</organism>
<sequence>MNKTSKTYPPSKHGLLDKAGHRPVPLSNHGSTTKLPIIYILGGLFIAALVLIILLFIRRWLVCKHKTPPSEEVVVAAPTAAEVSTQTSEDEVV</sequence>
<keyword evidence="2" id="KW-0812">Transmembrane</keyword>
<accession>A0AAV9BX09</accession>
<dbReference type="EMBL" id="JAUJYN010000001">
    <property type="protein sequence ID" value="KAK1281458.1"/>
    <property type="molecule type" value="Genomic_DNA"/>
</dbReference>
<proteinExistence type="predicted"/>
<name>A0AAV9BX09_ACOGR</name>